<proteinExistence type="predicted"/>
<dbReference type="EMBL" id="MFSQ01000064">
    <property type="protein sequence ID" value="OGI40140.1"/>
    <property type="molecule type" value="Genomic_DNA"/>
</dbReference>
<feature type="domain" description="HTH cro/C1-type" evidence="1">
    <location>
        <begin position="83"/>
        <end position="135"/>
    </location>
</feature>
<evidence type="ECO:0000259" key="1">
    <source>
        <dbReference type="PROSITE" id="PS50943"/>
    </source>
</evidence>
<reference evidence="2 3" key="1">
    <citation type="journal article" date="2016" name="Nat. Commun.">
        <title>Thousands of microbial genomes shed light on interconnected biogeochemical processes in an aquifer system.</title>
        <authorList>
            <person name="Anantharaman K."/>
            <person name="Brown C.T."/>
            <person name="Hug L.A."/>
            <person name="Sharon I."/>
            <person name="Castelle C.J."/>
            <person name="Probst A.J."/>
            <person name="Thomas B.C."/>
            <person name="Singh A."/>
            <person name="Wilkins M.J."/>
            <person name="Karaoz U."/>
            <person name="Brodie E.L."/>
            <person name="Williams K.H."/>
            <person name="Hubbard S.S."/>
            <person name="Banfield J.F."/>
        </authorList>
    </citation>
    <scope>NUCLEOTIDE SEQUENCE [LARGE SCALE GENOMIC DNA]</scope>
</reference>
<dbReference type="Gene3D" id="1.10.260.40">
    <property type="entry name" value="lambda repressor-like DNA-binding domains"/>
    <property type="match status" value="1"/>
</dbReference>
<gene>
    <name evidence="2" type="ORF">A2140_07205</name>
</gene>
<dbReference type="AlphaFoldDB" id="A0A1F6T4S7"/>
<evidence type="ECO:0000313" key="3">
    <source>
        <dbReference type="Proteomes" id="UP000178379"/>
    </source>
</evidence>
<dbReference type="SUPFAM" id="SSF47413">
    <property type="entry name" value="lambda repressor-like DNA-binding domains"/>
    <property type="match status" value="1"/>
</dbReference>
<evidence type="ECO:0000313" key="2">
    <source>
        <dbReference type="EMBL" id="OGI40140.1"/>
    </source>
</evidence>
<dbReference type="PANTHER" id="PTHR40455:SF1">
    <property type="entry name" value="ANTITOXIN HIGA"/>
    <property type="match status" value="1"/>
</dbReference>
<organism evidence="2 3">
    <name type="scientific">Candidatus Muproteobacteria bacterium RBG_16_62_13</name>
    <dbReference type="NCBI Taxonomy" id="1817756"/>
    <lineage>
        <taxon>Bacteria</taxon>
        <taxon>Pseudomonadati</taxon>
        <taxon>Pseudomonadota</taxon>
        <taxon>Candidatus Muproteobacteria</taxon>
    </lineage>
</organism>
<dbReference type="CDD" id="cd00093">
    <property type="entry name" value="HTH_XRE"/>
    <property type="match status" value="1"/>
</dbReference>
<dbReference type="PANTHER" id="PTHR40455">
    <property type="entry name" value="ANTITOXIN HIGA"/>
    <property type="match status" value="1"/>
</dbReference>
<protein>
    <recommendedName>
        <fullName evidence="1">HTH cro/C1-type domain-containing protein</fullName>
    </recommendedName>
</protein>
<accession>A0A1F6T4S7</accession>
<dbReference type="GO" id="GO:0001046">
    <property type="term" value="F:core promoter sequence-specific DNA binding"/>
    <property type="evidence" value="ECO:0007669"/>
    <property type="project" value="TreeGrafter"/>
</dbReference>
<dbReference type="STRING" id="1817756.A2140_07205"/>
<dbReference type="GO" id="GO:0006355">
    <property type="term" value="P:regulation of DNA-templated transcription"/>
    <property type="evidence" value="ECO:0007669"/>
    <property type="project" value="InterPro"/>
</dbReference>
<comment type="caution">
    <text evidence="2">The sequence shown here is derived from an EMBL/GenBank/DDBJ whole genome shotgun (WGS) entry which is preliminary data.</text>
</comment>
<dbReference type="Proteomes" id="UP000178379">
    <property type="component" value="Unassembled WGS sequence"/>
</dbReference>
<dbReference type="InterPro" id="IPR010982">
    <property type="entry name" value="Lambda_DNA-bd_dom_sf"/>
</dbReference>
<dbReference type="InterPro" id="IPR039060">
    <property type="entry name" value="Antitox_HigA"/>
</dbReference>
<sequence>MTAHQMKEVAQEYRRLRAVVPLGTLRTKKDYTRATEMLDMILDEIGEDEKHPLAELADALGVFVERYEAEHVRIPAAKPAAVLKFLMQQHGLLQTDLPEIGSQGVVSEVLAGKRELNARQIKRLATRFGVSPAVLV</sequence>
<dbReference type="InterPro" id="IPR001387">
    <property type="entry name" value="Cro/C1-type_HTH"/>
</dbReference>
<dbReference type="PROSITE" id="PS50943">
    <property type="entry name" value="HTH_CROC1"/>
    <property type="match status" value="1"/>
</dbReference>
<name>A0A1F6T4S7_9PROT</name>